<feature type="domain" description="TMEM181 GOLD" evidence="2">
    <location>
        <begin position="110"/>
        <end position="172"/>
    </location>
</feature>
<name>A0AAV2S420_MEGNR</name>
<gene>
    <name evidence="3" type="ORF">MNOR_LOCUS32107</name>
</gene>
<dbReference type="GO" id="GO:0015643">
    <property type="term" value="F:toxic substance binding"/>
    <property type="evidence" value="ECO:0007669"/>
    <property type="project" value="InterPro"/>
</dbReference>
<keyword evidence="4" id="KW-1185">Reference proteome</keyword>
<dbReference type="Proteomes" id="UP001497623">
    <property type="component" value="Unassembled WGS sequence"/>
</dbReference>
<dbReference type="PANTHER" id="PTHR31918:SF1">
    <property type="entry name" value="TRANSMEMBRANE PROTEIN 181"/>
    <property type="match status" value="1"/>
</dbReference>
<accession>A0AAV2S420</accession>
<dbReference type="Pfam" id="PF21885">
    <property type="entry name" value="TMEM181_GOLD"/>
    <property type="match status" value="1"/>
</dbReference>
<evidence type="ECO:0000256" key="1">
    <source>
        <dbReference type="SAM" id="Phobius"/>
    </source>
</evidence>
<dbReference type="AlphaFoldDB" id="A0AAV2S420"/>
<keyword evidence="1" id="KW-1133">Transmembrane helix</keyword>
<sequence>MGDHFGYTYHTPRASIIFKMRQIMSHVCDYFSEFSKYIAPAYHHDRCERSVQMRLYTMHKREFVMVFIVFFATLGLALFIGLAGPPITATVEQKASLLYPAVNQSQLATGPFKMKSPPLSSYSQQLWLMAKIIINVKQDQSFRKDCHLSVSVQGITREHGMETLLSQDKPHNR</sequence>
<reference evidence="3 4" key="1">
    <citation type="submission" date="2024-05" db="EMBL/GenBank/DDBJ databases">
        <authorList>
            <person name="Wallberg A."/>
        </authorList>
    </citation>
    <scope>NUCLEOTIDE SEQUENCE [LARGE SCALE GENOMIC DNA]</scope>
</reference>
<feature type="non-terminal residue" evidence="3">
    <location>
        <position position="173"/>
    </location>
</feature>
<dbReference type="InterPro" id="IPR040416">
    <property type="entry name" value="TMEM181"/>
</dbReference>
<protein>
    <recommendedName>
        <fullName evidence="2">TMEM181 GOLD domain-containing protein</fullName>
    </recommendedName>
</protein>
<organism evidence="3 4">
    <name type="scientific">Meganyctiphanes norvegica</name>
    <name type="common">Northern krill</name>
    <name type="synonym">Thysanopoda norvegica</name>
    <dbReference type="NCBI Taxonomy" id="48144"/>
    <lineage>
        <taxon>Eukaryota</taxon>
        <taxon>Metazoa</taxon>
        <taxon>Ecdysozoa</taxon>
        <taxon>Arthropoda</taxon>
        <taxon>Crustacea</taxon>
        <taxon>Multicrustacea</taxon>
        <taxon>Malacostraca</taxon>
        <taxon>Eumalacostraca</taxon>
        <taxon>Eucarida</taxon>
        <taxon>Euphausiacea</taxon>
        <taxon>Euphausiidae</taxon>
        <taxon>Meganyctiphanes</taxon>
    </lineage>
</organism>
<dbReference type="InterPro" id="IPR054077">
    <property type="entry name" value="TMEM181_GOLD"/>
</dbReference>
<keyword evidence="1" id="KW-0812">Transmembrane</keyword>
<keyword evidence="1" id="KW-0472">Membrane</keyword>
<evidence type="ECO:0000313" key="4">
    <source>
        <dbReference type="Proteomes" id="UP001497623"/>
    </source>
</evidence>
<evidence type="ECO:0000259" key="2">
    <source>
        <dbReference type="Pfam" id="PF21885"/>
    </source>
</evidence>
<comment type="caution">
    <text evidence="3">The sequence shown here is derived from an EMBL/GenBank/DDBJ whole genome shotgun (WGS) entry which is preliminary data.</text>
</comment>
<dbReference type="PANTHER" id="PTHR31918">
    <property type="entry name" value="TRANSMEMBRANE PROTEIN 181"/>
    <property type="match status" value="1"/>
</dbReference>
<proteinExistence type="predicted"/>
<dbReference type="EMBL" id="CAXKWB010042893">
    <property type="protein sequence ID" value="CAL4158628.1"/>
    <property type="molecule type" value="Genomic_DNA"/>
</dbReference>
<feature type="transmembrane region" description="Helical" evidence="1">
    <location>
        <begin position="63"/>
        <end position="84"/>
    </location>
</feature>
<evidence type="ECO:0000313" key="3">
    <source>
        <dbReference type="EMBL" id="CAL4158628.1"/>
    </source>
</evidence>